<proteinExistence type="predicted"/>
<accession>A0AAU7KCV6</accession>
<organism evidence="1">
    <name type="scientific">Halomonas sp. RT37</name>
    <dbReference type="NCBI Taxonomy" id="2950872"/>
    <lineage>
        <taxon>Bacteria</taxon>
        <taxon>Pseudomonadati</taxon>
        <taxon>Pseudomonadota</taxon>
        <taxon>Gammaproteobacteria</taxon>
        <taxon>Oceanospirillales</taxon>
        <taxon>Halomonadaceae</taxon>
        <taxon>Halomonas</taxon>
    </lineage>
</organism>
<dbReference type="AlphaFoldDB" id="A0AAU7KCV6"/>
<evidence type="ECO:0000313" key="1">
    <source>
        <dbReference type="EMBL" id="XBO69482.1"/>
    </source>
</evidence>
<evidence type="ECO:0008006" key="2">
    <source>
        <dbReference type="Google" id="ProtNLM"/>
    </source>
</evidence>
<name>A0AAU7KCV6_9GAMM</name>
<reference evidence="1" key="1">
    <citation type="submission" date="2022-06" db="EMBL/GenBank/DDBJ databases">
        <title>A novel DMS-producing enzyme.</title>
        <authorList>
            <person name="Zhang Y."/>
        </authorList>
    </citation>
    <scope>NUCLEOTIDE SEQUENCE</scope>
    <source>
        <strain evidence="1">RT37</strain>
    </source>
</reference>
<protein>
    <recommendedName>
        <fullName evidence="2">GcrA cell cycle regulator</fullName>
    </recommendedName>
</protein>
<dbReference type="RefSeq" id="WP_108448733.1">
    <property type="nucleotide sequence ID" value="NZ_CP098827.1"/>
</dbReference>
<gene>
    <name evidence="1" type="ORF">NFG58_12685</name>
</gene>
<sequence>MSGRIWTEAELTTLRQRLAEGVTHRAIAEELGRTKSSVNHKAWDLGLTRQAGPRQPWTRQELDRLEQIIASGATYQQAADKLGRSRISVRGKAADMGLCNPERVGAFRRKDVALVAEIHDILGDCIDFKGMNCSECTAYLNAIGYEVSNSWVHKQIGVLGPNYRRWARENAKRRRSLIMSMRRRAAA</sequence>
<dbReference type="EMBL" id="CP098827">
    <property type="protein sequence ID" value="XBO69482.1"/>
    <property type="molecule type" value="Genomic_DNA"/>
</dbReference>